<feature type="chain" id="PRO_5043672097" evidence="2">
    <location>
        <begin position="20"/>
        <end position="421"/>
    </location>
</feature>
<reference evidence="3" key="1">
    <citation type="submission" date="2023-03" db="EMBL/GenBank/DDBJ databases">
        <title>Edaphobacter sp.</title>
        <authorList>
            <person name="Huber K.J."/>
            <person name="Papendorf J."/>
            <person name="Pilke C."/>
            <person name="Bunk B."/>
            <person name="Sproeer C."/>
            <person name="Pester M."/>
        </authorList>
    </citation>
    <scope>NUCLEOTIDE SEQUENCE</scope>
    <source>
        <strain evidence="3">DSM 110680</strain>
    </source>
</reference>
<feature type="signal peptide" evidence="2">
    <location>
        <begin position="1"/>
        <end position="19"/>
    </location>
</feature>
<feature type="region of interest" description="Disordered" evidence="1">
    <location>
        <begin position="197"/>
        <end position="220"/>
    </location>
</feature>
<feature type="region of interest" description="Disordered" evidence="1">
    <location>
        <begin position="385"/>
        <end position="421"/>
    </location>
</feature>
<dbReference type="AlphaFoldDB" id="A0AAU7DHR2"/>
<proteinExistence type="predicted"/>
<protein>
    <submittedName>
        <fullName evidence="3">Uncharacterized protein</fullName>
    </submittedName>
</protein>
<dbReference type="RefSeq" id="WP_348262504.1">
    <property type="nucleotide sequence ID" value="NZ_CP121196.1"/>
</dbReference>
<evidence type="ECO:0000313" key="3">
    <source>
        <dbReference type="EMBL" id="XBH17273.1"/>
    </source>
</evidence>
<sequence length="421" mass="45980">MRLLLLIGISSALVLPASASEKMTVSQLEGILAQHAAHLPQTAKMVKQGAPEEIGEISDGDLLQQLDQDDELLPKVAGIELTERLSTLTMYRFVGKYNLGAHVQQALEQLADRSALLRLPAAEQILRPPPDAAAQQKMLQESRSYVLRELSHLPNFMATQTTTRFDDSPMAMKYFQATADQAGLHRVGSEQRRITFRDGQEVTDEGAGPGQVKRKDNGLESRGEFGAEAAVVLMDVEKGSIAFDHWEQSMAGPAAAFRYSVPREFSHYEVTDACQDHVSFHDLPGYSGELALDPKSGAILRITLAAESKPGDPVTHVASVIEYGLVVLGNRRSICPLRSLTFMNEEANGCAHGNHKLRKPVMMVNQTIFSNYHRFGSNVTMIFDEAGNSHSSPEKPIERPPSGGEQFKPGSPAASGQIKQP</sequence>
<gene>
    <name evidence="3" type="ORF">P8935_22240</name>
</gene>
<organism evidence="3">
    <name type="scientific">Telmatobacter sp. DSM 110680</name>
    <dbReference type="NCBI Taxonomy" id="3036704"/>
    <lineage>
        <taxon>Bacteria</taxon>
        <taxon>Pseudomonadati</taxon>
        <taxon>Acidobacteriota</taxon>
        <taxon>Terriglobia</taxon>
        <taxon>Terriglobales</taxon>
        <taxon>Acidobacteriaceae</taxon>
        <taxon>Telmatobacter</taxon>
    </lineage>
</organism>
<name>A0AAU7DHR2_9BACT</name>
<evidence type="ECO:0000256" key="2">
    <source>
        <dbReference type="SAM" id="SignalP"/>
    </source>
</evidence>
<accession>A0AAU7DHR2</accession>
<dbReference type="EMBL" id="CP121196">
    <property type="protein sequence ID" value="XBH17273.1"/>
    <property type="molecule type" value="Genomic_DNA"/>
</dbReference>
<evidence type="ECO:0000256" key="1">
    <source>
        <dbReference type="SAM" id="MobiDB-lite"/>
    </source>
</evidence>
<keyword evidence="2" id="KW-0732">Signal</keyword>